<evidence type="ECO:0000313" key="11">
    <source>
        <dbReference type="EMBL" id="SFJ96311.1"/>
    </source>
</evidence>
<dbReference type="Proteomes" id="UP000199598">
    <property type="component" value="Unassembled WGS sequence"/>
</dbReference>
<name>A0A1I3VQ76_9HYPH</name>
<evidence type="ECO:0000256" key="9">
    <source>
        <dbReference type="HAMAP-Rule" id="MF_01148"/>
    </source>
</evidence>
<evidence type="ECO:0000256" key="4">
    <source>
        <dbReference type="ARBA" id="ARBA00022679"/>
    </source>
</evidence>
<comment type="function">
    <text evidence="9">Catalyzes the phospholipid dependent N-acylation of the N-terminal cysteine of apolipoprotein, the last step in lipoprotein maturation.</text>
</comment>
<protein>
    <recommendedName>
        <fullName evidence="9">Apolipoprotein N-acyltransferase</fullName>
        <shortName evidence="9">ALP N-acyltransferase</shortName>
        <ecNumber evidence="9">2.3.1.269</ecNumber>
    </recommendedName>
</protein>
<organism evidence="11 12">
    <name type="scientific">Pseudovibrio ascidiaceicola</name>
    <dbReference type="NCBI Taxonomy" id="285279"/>
    <lineage>
        <taxon>Bacteria</taxon>
        <taxon>Pseudomonadati</taxon>
        <taxon>Pseudomonadota</taxon>
        <taxon>Alphaproteobacteria</taxon>
        <taxon>Hyphomicrobiales</taxon>
        <taxon>Stappiaceae</taxon>
        <taxon>Pseudovibrio</taxon>
    </lineage>
</organism>
<dbReference type="SUPFAM" id="SSF56317">
    <property type="entry name" value="Carbon-nitrogen hydrolase"/>
    <property type="match status" value="1"/>
</dbReference>
<evidence type="ECO:0000256" key="5">
    <source>
        <dbReference type="ARBA" id="ARBA00022692"/>
    </source>
</evidence>
<dbReference type="CDD" id="cd07571">
    <property type="entry name" value="ALP_N-acyl_transferase"/>
    <property type="match status" value="1"/>
</dbReference>
<comment type="catalytic activity">
    <reaction evidence="9">
        <text>N-terminal S-1,2-diacyl-sn-glyceryl-L-cysteinyl-[lipoprotein] + a glycerophospholipid = N-acyl-S-1,2-diacyl-sn-glyceryl-L-cysteinyl-[lipoprotein] + a 2-acyl-sn-glycero-3-phospholipid + H(+)</text>
        <dbReference type="Rhea" id="RHEA:48228"/>
        <dbReference type="Rhea" id="RHEA-COMP:14681"/>
        <dbReference type="Rhea" id="RHEA-COMP:14684"/>
        <dbReference type="ChEBI" id="CHEBI:15378"/>
        <dbReference type="ChEBI" id="CHEBI:136912"/>
        <dbReference type="ChEBI" id="CHEBI:140656"/>
        <dbReference type="ChEBI" id="CHEBI:140657"/>
        <dbReference type="ChEBI" id="CHEBI:140660"/>
        <dbReference type="EC" id="2.3.1.269"/>
    </reaction>
</comment>
<dbReference type="EMBL" id="FOSK01000001">
    <property type="protein sequence ID" value="SFJ96311.1"/>
    <property type="molecule type" value="Genomic_DNA"/>
</dbReference>
<comment type="subcellular location">
    <subcellularLocation>
        <location evidence="1 9">Cell membrane</location>
        <topology evidence="1 9">Multi-pass membrane protein</topology>
    </subcellularLocation>
</comment>
<feature type="transmembrane region" description="Helical" evidence="9">
    <location>
        <begin position="44"/>
        <end position="61"/>
    </location>
</feature>
<evidence type="ECO:0000313" key="12">
    <source>
        <dbReference type="Proteomes" id="UP000199598"/>
    </source>
</evidence>
<keyword evidence="6 9" id="KW-1133">Transmembrane helix</keyword>
<keyword evidence="4 9" id="KW-0808">Transferase</keyword>
<dbReference type="PROSITE" id="PS50263">
    <property type="entry name" value="CN_HYDROLASE"/>
    <property type="match status" value="1"/>
</dbReference>
<feature type="transmembrane region" description="Helical" evidence="9">
    <location>
        <begin position="108"/>
        <end position="136"/>
    </location>
</feature>
<keyword evidence="8 9" id="KW-0012">Acyltransferase</keyword>
<dbReference type="InterPro" id="IPR004563">
    <property type="entry name" value="Apolipo_AcylTrfase"/>
</dbReference>
<feature type="transmembrane region" description="Helical" evidence="9">
    <location>
        <begin position="143"/>
        <end position="166"/>
    </location>
</feature>
<proteinExistence type="inferred from homology"/>
<evidence type="ECO:0000259" key="10">
    <source>
        <dbReference type="PROSITE" id="PS50263"/>
    </source>
</evidence>
<dbReference type="Pfam" id="PF20154">
    <property type="entry name" value="LNT_N"/>
    <property type="match status" value="1"/>
</dbReference>
<dbReference type="HAMAP" id="MF_01148">
    <property type="entry name" value="Lnt"/>
    <property type="match status" value="1"/>
</dbReference>
<evidence type="ECO:0000256" key="6">
    <source>
        <dbReference type="ARBA" id="ARBA00022989"/>
    </source>
</evidence>
<keyword evidence="12" id="KW-1185">Reference proteome</keyword>
<reference evidence="11 12" key="1">
    <citation type="submission" date="2016-10" db="EMBL/GenBank/DDBJ databases">
        <authorList>
            <person name="Varghese N."/>
            <person name="Submissions S."/>
        </authorList>
    </citation>
    <scope>NUCLEOTIDE SEQUENCE [LARGE SCALE GENOMIC DNA]</scope>
    <source>
        <strain evidence="11 12">DSM 16392</strain>
    </source>
</reference>
<dbReference type="InterPro" id="IPR045378">
    <property type="entry name" value="LNT_N"/>
</dbReference>
<evidence type="ECO:0000256" key="1">
    <source>
        <dbReference type="ARBA" id="ARBA00004651"/>
    </source>
</evidence>
<evidence type="ECO:0000256" key="8">
    <source>
        <dbReference type="ARBA" id="ARBA00023315"/>
    </source>
</evidence>
<accession>A0A1I3VQ76</accession>
<feature type="transmembrane region" description="Helical" evidence="9">
    <location>
        <begin position="512"/>
        <end position="531"/>
    </location>
</feature>
<comment type="similarity">
    <text evidence="2 9">Belongs to the CN hydrolase family. Apolipoprotein N-acyltransferase subfamily.</text>
</comment>
<evidence type="ECO:0000256" key="2">
    <source>
        <dbReference type="ARBA" id="ARBA00010065"/>
    </source>
</evidence>
<sequence>MVSAIDKSRTLISSLRELSGWRRGLLAFTGGIASAFAFPPYGAFPILWVALPLLIILLDGVTDQTVGQRKARFFAFFRVSWAFFFGFFLIGLFWIAEAFLVDAKSYAWMIPFALVILPGGLALIPSLVLGGASLFWTRGVSRILLFVVALALSNWLRGHMLTGFPWNVWGYAFAENLTLMQSFSALGIYGVGFLVLFLFSMPVVLIDRRRKAAAAYISACVLVWASVVAYGTNRLQAPQQAVEGLQVLVIQPNVPQADKWKPENRQRLLPLYLQQTQQALSELKLDTETLIFWPESAFPFLLDEEPGALDAIGATLPQNTMLITGGIRRELSENGNLFFNSTFVVSDEGALIDIYDKVRLVPFGEYLPKRWLLQSIGVERLVPAPADFTAGTRHKKIDLKNSLSFQPLICYEAIFPQTVLPESERPNLLVNLTNDGWFGETAGPYQHLAQARIRAVEQGVPLVRAANTGISSLVDSNGRILAEVVLNKKGSFSSELPKILRPTPYVRVGDSIFWGIILVVVSLLLVMEKLLPTRRD</sequence>
<comment type="caution">
    <text evidence="11">The sequence shown here is derived from an EMBL/GenBank/DDBJ whole genome shotgun (WGS) entry which is preliminary data.</text>
</comment>
<dbReference type="NCBIfam" id="TIGR00546">
    <property type="entry name" value="lnt"/>
    <property type="match status" value="1"/>
</dbReference>
<keyword evidence="7 9" id="KW-0472">Membrane</keyword>
<evidence type="ECO:0000256" key="3">
    <source>
        <dbReference type="ARBA" id="ARBA00022475"/>
    </source>
</evidence>
<keyword evidence="5 9" id="KW-0812">Transmembrane</keyword>
<dbReference type="PANTHER" id="PTHR38686">
    <property type="entry name" value="APOLIPOPROTEIN N-ACYLTRANSFERASE"/>
    <property type="match status" value="1"/>
</dbReference>
<comment type="pathway">
    <text evidence="9">Protein modification; lipoprotein biosynthesis (N-acyl transfer).</text>
</comment>
<dbReference type="EC" id="2.3.1.269" evidence="9"/>
<feature type="domain" description="CN hydrolase" evidence="10">
    <location>
        <begin position="250"/>
        <end position="498"/>
    </location>
</feature>
<gene>
    <name evidence="9" type="primary">lnt</name>
    <name evidence="11" type="ORF">SAMN04488518_101485</name>
</gene>
<keyword evidence="3 9" id="KW-1003">Cell membrane</keyword>
<dbReference type="InterPro" id="IPR003010">
    <property type="entry name" value="C-N_Hydrolase"/>
</dbReference>
<feature type="transmembrane region" description="Helical" evidence="9">
    <location>
        <begin position="213"/>
        <end position="231"/>
    </location>
</feature>
<feature type="transmembrane region" description="Helical" evidence="9">
    <location>
        <begin position="186"/>
        <end position="206"/>
    </location>
</feature>
<feature type="transmembrane region" description="Helical" evidence="9">
    <location>
        <begin position="73"/>
        <end position="96"/>
    </location>
</feature>
<dbReference type="Pfam" id="PF00795">
    <property type="entry name" value="CN_hydrolase"/>
    <property type="match status" value="1"/>
</dbReference>
<dbReference type="RefSeq" id="WP_093516444.1">
    <property type="nucleotide sequence ID" value="NZ_FOSK01000001.1"/>
</dbReference>
<evidence type="ECO:0000256" key="7">
    <source>
        <dbReference type="ARBA" id="ARBA00023136"/>
    </source>
</evidence>
<dbReference type="Gene3D" id="3.60.110.10">
    <property type="entry name" value="Carbon-nitrogen hydrolase"/>
    <property type="match status" value="1"/>
</dbReference>
<dbReference type="InterPro" id="IPR036526">
    <property type="entry name" value="C-N_Hydrolase_sf"/>
</dbReference>
<dbReference type="PANTHER" id="PTHR38686:SF1">
    <property type="entry name" value="APOLIPOPROTEIN N-ACYLTRANSFERASE"/>
    <property type="match status" value="1"/>
</dbReference>